<dbReference type="InterPro" id="IPR001314">
    <property type="entry name" value="Peptidase_S1A"/>
</dbReference>
<dbReference type="InterPro" id="IPR033116">
    <property type="entry name" value="TRYPSIN_SER"/>
</dbReference>
<dbReference type="CDD" id="cd00190">
    <property type="entry name" value="Tryp_SPc"/>
    <property type="match status" value="5"/>
</dbReference>
<feature type="signal peptide" evidence="8">
    <location>
        <begin position="1"/>
        <end position="16"/>
    </location>
</feature>
<evidence type="ECO:0000256" key="5">
    <source>
        <dbReference type="ARBA" id="ARBA00022825"/>
    </source>
</evidence>
<keyword evidence="4 7" id="KW-0378">Hydrolase</keyword>
<dbReference type="PRINTS" id="PR00722">
    <property type="entry name" value="CHYMOTRYPSIN"/>
</dbReference>
<dbReference type="FunFam" id="2.40.10.10:FF:000068">
    <property type="entry name" value="transmembrane protease serine 2"/>
    <property type="match status" value="2"/>
</dbReference>
<dbReference type="STRING" id="35570.A0A1I8NXY3"/>
<organism evidence="10 11">
    <name type="scientific">Stomoxys calcitrans</name>
    <name type="common">Stable fly</name>
    <name type="synonym">Conops calcitrans</name>
    <dbReference type="NCBI Taxonomy" id="35570"/>
    <lineage>
        <taxon>Eukaryota</taxon>
        <taxon>Metazoa</taxon>
        <taxon>Ecdysozoa</taxon>
        <taxon>Arthropoda</taxon>
        <taxon>Hexapoda</taxon>
        <taxon>Insecta</taxon>
        <taxon>Pterygota</taxon>
        <taxon>Neoptera</taxon>
        <taxon>Endopterygota</taxon>
        <taxon>Diptera</taxon>
        <taxon>Brachycera</taxon>
        <taxon>Muscomorpha</taxon>
        <taxon>Muscoidea</taxon>
        <taxon>Muscidae</taxon>
        <taxon>Stomoxys</taxon>
    </lineage>
</organism>
<evidence type="ECO:0000256" key="3">
    <source>
        <dbReference type="ARBA" id="ARBA00022670"/>
    </source>
</evidence>
<evidence type="ECO:0000313" key="10">
    <source>
        <dbReference type="EnsemblMetazoa" id="SCAU003032-PA"/>
    </source>
</evidence>
<dbReference type="Proteomes" id="UP000095300">
    <property type="component" value="Unassembled WGS sequence"/>
</dbReference>
<dbReference type="SMART" id="SM00020">
    <property type="entry name" value="Tryp_SPc"/>
    <property type="match status" value="5"/>
</dbReference>
<dbReference type="Gene3D" id="2.40.10.10">
    <property type="entry name" value="Trypsin-like serine proteases"/>
    <property type="match status" value="7"/>
</dbReference>
<dbReference type="SUPFAM" id="SSF50494">
    <property type="entry name" value="Trypsin-like serine proteases"/>
    <property type="match status" value="7"/>
</dbReference>
<evidence type="ECO:0000256" key="4">
    <source>
        <dbReference type="ARBA" id="ARBA00022801"/>
    </source>
</evidence>
<reference evidence="10" key="1">
    <citation type="submission" date="2020-05" db="UniProtKB">
        <authorList>
            <consortium name="EnsemblMetazoa"/>
        </authorList>
    </citation>
    <scope>IDENTIFICATION</scope>
    <source>
        <strain evidence="10">USDA</strain>
    </source>
</reference>
<gene>
    <name evidence="10" type="primary">106083831</name>
</gene>
<protein>
    <recommendedName>
        <fullName evidence="9">Peptidase S1 domain-containing protein</fullName>
    </recommendedName>
</protein>
<dbReference type="InterPro" id="IPR018114">
    <property type="entry name" value="TRYPSIN_HIS"/>
</dbReference>
<dbReference type="PROSITE" id="PS00134">
    <property type="entry name" value="TRYPSIN_HIS"/>
    <property type="match status" value="4"/>
</dbReference>
<dbReference type="PROSITE" id="PS00135">
    <property type="entry name" value="TRYPSIN_SER"/>
    <property type="match status" value="5"/>
</dbReference>
<evidence type="ECO:0000313" key="11">
    <source>
        <dbReference type="Proteomes" id="UP000095300"/>
    </source>
</evidence>
<dbReference type="InterPro" id="IPR043504">
    <property type="entry name" value="Peptidase_S1_PA_chymotrypsin"/>
</dbReference>
<evidence type="ECO:0000256" key="1">
    <source>
        <dbReference type="ARBA" id="ARBA00004239"/>
    </source>
</evidence>
<evidence type="ECO:0000256" key="7">
    <source>
        <dbReference type="RuleBase" id="RU363034"/>
    </source>
</evidence>
<dbReference type="FunFam" id="2.40.10.10:FF:000036">
    <property type="entry name" value="Trypsin beta"/>
    <property type="match status" value="2"/>
</dbReference>
<dbReference type="PANTHER" id="PTHR24276:SF95">
    <property type="entry name" value="PEPTIDASE S1 DOMAIN-CONTAINING PROTEIN"/>
    <property type="match status" value="1"/>
</dbReference>
<keyword evidence="5 7" id="KW-0720">Serine protease</keyword>
<dbReference type="VEuPathDB" id="VectorBase:SCAU003032"/>
<keyword evidence="11" id="KW-1185">Reference proteome</keyword>
<dbReference type="PANTHER" id="PTHR24276">
    <property type="entry name" value="POLYSERASE-RELATED"/>
    <property type="match status" value="1"/>
</dbReference>
<evidence type="ECO:0000256" key="8">
    <source>
        <dbReference type="SAM" id="SignalP"/>
    </source>
</evidence>
<dbReference type="OrthoDB" id="10061449at2759"/>
<keyword evidence="3 7" id="KW-0645">Protease</keyword>
<comment type="subcellular location">
    <subcellularLocation>
        <location evidence="1">Secreted</location>
        <location evidence="1">Extracellular space</location>
    </subcellularLocation>
</comment>
<comment type="similarity">
    <text evidence="2">Belongs to the peptidase S1 family.</text>
</comment>
<feature type="chain" id="PRO_5009325804" description="Peptidase S1 domain-containing protein" evidence="8">
    <location>
        <begin position="17"/>
        <end position="1545"/>
    </location>
</feature>
<dbReference type="GO" id="GO:0004252">
    <property type="term" value="F:serine-type endopeptidase activity"/>
    <property type="evidence" value="ECO:0007669"/>
    <property type="project" value="InterPro"/>
</dbReference>
<sequence>MKVLLVVALFVACTQASSLGDIAQKLMPSFATGYIIKGEDAPPHAAPYIVSLSRSYAKHSHICGGTIIGKQWILTAAHCISKPEGMGAVAGLHVRTDMNEKTQAREIDFGKVHENYDGGVGPYDIALLHVSEAFEFNEWVQPAALPAAEQIDSGETHLYGWGQPKSYVLTAAKTLQTVETEIVEWNKCKEVLPDNAPLHETNVCSDSLQQSISACNGDSGGPLVIEHDNASSELIGIVSWGYIPCGLANMPSIYTRVSAYIDWVVKIQHAYYTLNSLVIASVSGASLDSIFRPGFPEGRIINGQPATKGEAPYIVSLKSGSHFCGGSIIDEHWVLTAGHCLIYANFEVVAGLYLRSDQSDVQIRKVNGKQFQFVHELYGGNVGPHDIGLIYIEEAFDLNALSRDGSAPVASIKLPTGQYEQEGSGLLFGWGRDNSGALPNTLQKLDANIIGYTECKAALPSSAPIENVNICTYTAGTTDGACNGDSGGPLIINTPAGAELAFDLNALSRDGSAPVASINLPSGKYESTGRGELFGWGRDNSGSLPNTLQTLEVDIIGYTECKAAVPLDAPLADVNICSYTAGTTDGACNGDSGGPLVKNTKGGYELVGLVSWALVIACTSAASLDGIPRPGFPEGRIINGHPAIKGQAPFIVSLKSDSHFCGGSIIDAHWVLTAAHCLTRDEFQLVAGLYERSDESDVQIRNVNGKKFIFTHELYGGGVGPHDIGLIYVEEAFDLNALSRDGSAPSSHSEINYSAEMKLFVAIAALVIACASAASLDGIARPGFPEGRIINGLPATKGQAPFIVSLKSGSHFCGGSIIDEHWVLTAAHCLTKSQFQLVAGLYERSDESDVQIRNVNGKQFIFTHELYGGNVGPHDIGLIYVEEAFDLNALSRDGSAPVASINLPSGKYESTGRGELFGWGRDNSASIPNILQTLEVDIIGYTECKAALPAGSSLAIVNICSYTAGTTDGACNGDSGGPLVKNTKDGYELVGLVSWGYTPCASTQMPSIYTSVASYKQWIADTIAVCVSSMRTVIVLAAVTIACVSAASLDAVVRPALPEGRIINGHPATKGEAPFIVSLKTSFHFCGGSIIDKHWVLTAAHCLIFAQFEVVAGLYERSDESDVQIREVRYNETFAHELYGGDVGPYDIGLIYIEKAFDLNALSRHGSNPVASIKLPSGKYDIEGRGKLFGWGRDNSGFLSEVLQTLDVDIIGYSECKAAVPITSPLEEGNICTYTAGTTDGACNGDSGGPLVINTKEGQPMTQSKHSVTNYSIKMKLFVAFAALVIACVSAASLDGVLRPAFPEGRIINGHPATKGEAPFIVSLKSGSHFCGGSIIDEHWVLTAGHCLIYSDFEVVAGLHERNDESDVQIRQVNGKKFQYVHESYGGDVGPNDIGLIYIEKAFDLNALSRDGSAPVASINLPSGKYEQVGRGKLFGWGRDNSGWLPNTLQTLDVDVIGYTECKAALPFDAPLEKVNICSYTAGTADGSCNGDSGGPLVMDTKDGYELVGLVSWGYVPCAATMYPSVYTDVSSYKDWIAEKMSAKP</sequence>
<dbReference type="GO" id="GO:0005576">
    <property type="term" value="C:extracellular region"/>
    <property type="evidence" value="ECO:0007669"/>
    <property type="project" value="UniProtKB-SubCell"/>
</dbReference>
<dbReference type="InterPro" id="IPR050430">
    <property type="entry name" value="Peptidase_S1"/>
</dbReference>
<dbReference type="InterPro" id="IPR001254">
    <property type="entry name" value="Trypsin_dom"/>
</dbReference>
<name>A0A1I8NXY3_STOCA</name>
<dbReference type="PROSITE" id="PS50240">
    <property type="entry name" value="TRYPSIN_DOM"/>
    <property type="match status" value="5"/>
</dbReference>
<accession>A0A1I8NXY3</accession>
<dbReference type="EnsemblMetazoa" id="SCAU003032-RA">
    <property type="protein sequence ID" value="SCAU003032-PA"/>
    <property type="gene ID" value="SCAU003032"/>
</dbReference>
<feature type="domain" description="Peptidase S1" evidence="9">
    <location>
        <begin position="789"/>
        <end position="1024"/>
    </location>
</feature>
<dbReference type="GO" id="GO:0006508">
    <property type="term" value="P:proteolysis"/>
    <property type="evidence" value="ECO:0007669"/>
    <property type="project" value="UniProtKB-KW"/>
</dbReference>
<evidence type="ECO:0000256" key="2">
    <source>
        <dbReference type="ARBA" id="ARBA00007664"/>
    </source>
</evidence>
<keyword evidence="6" id="KW-1015">Disulfide bond</keyword>
<evidence type="ECO:0000259" key="9">
    <source>
        <dbReference type="PROSITE" id="PS50240"/>
    </source>
</evidence>
<feature type="domain" description="Peptidase S1" evidence="9">
    <location>
        <begin position="1307"/>
        <end position="1542"/>
    </location>
</feature>
<proteinExistence type="inferred from homology"/>
<feature type="domain" description="Peptidase S1" evidence="9">
    <location>
        <begin position="35"/>
        <end position="269"/>
    </location>
</feature>
<evidence type="ECO:0000256" key="6">
    <source>
        <dbReference type="ARBA" id="ARBA00023157"/>
    </source>
</evidence>
<dbReference type="InterPro" id="IPR009003">
    <property type="entry name" value="Peptidase_S1_PA"/>
</dbReference>
<feature type="domain" description="Peptidase S1" evidence="9">
    <location>
        <begin position="300"/>
        <end position="676"/>
    </location>
</feature>
<keyword evidence="8" id="KW-0732">Signal</keyword>
<feature type="domain" description="Peptidase S1" evidence="9">
    <location>
        <begin position="1062"/>
        <end position="1288"/>
    </location>
</feature>
<dbReference type="Pfam" id="PF00089">
    <property type="entry name" value="Trypsin"/>
    <property type="match status" value="7"/>
</dbReference>